<comment type="caution">
    <text evidence="3">The sequence shown here is derived from an EMBL/GenBank/DDBJ whole genome shotgun (WGS) entry which is preliminary data.</text>
</comment>
<accession>A0A1Y2I651</accession>
<dbReference type="EMBL" id="MCFL01000001">
    <property type="protein sequence ID" value="ORZ41543.1"/>
    <property type="molecule type" value="Genomic_DNA"/>
</dbReference>
<keyword evidence="2" id="KW-0732">Signal</keyword>
<feature type="compositionally biased region" description="Basic residues" evidence="1">
    <location>
        <begin position="143"/>
        <end position="163"/>
    </location>
</feature>
<feature type="region of interest" description="Disordered" evidence="1">
    <location>
        <begin position="143"/>
        <end position="165"/>
    </location>
</feature>
<sequence>MGLLALPNDILLLVCGLLPPLPAIRLGNSAACSTDSLSPTSIYFALLRKEVDTFTKLCKEYQRKLPDDDAIYYCSDSRFTAENQHLETLKDCLCASVYVLVVARAETGQEWWAPLTGLASGLAAASDSLFRRSYVTGRHIKRRQSPFRSRRKGSFKMRSRKRDTRPFSTCISPQGRMLGLGLAEMSHGRSPRRPTILLSACILAAFLTRAWPTELETCFIVS</sequence>
<dbReference type="AlphaFoldDB" id="A0A1Y2I651"/>
<evidence type="ECO:0000256" key="1">
    <source>
        <dbReference type="SAM" id="MobiDB-lite"/>
    </source>
</evidence>
<dbReference type="Proteomes" id="UP000193411">
    <property type="component" value="Unassembled WGS sequence"/>
</dbReference>
<protein>
    <recommendedName>
        <fullName evidence="5">F-box domain-containing protein</fullName>
    </recommendedName>
</protein>
<proteinExistence type="predicted"/>
<evidence type="ECO:0000313" key="3">
    <source>
        <dbReference type="EMBL" id="ORZ41543.1"/>
    </source>
</evidence>
<name>A0A1Y2I651_9FUNG</name>
<feature type="chain" id="PRO_5012530949" description="F-box domain-containing protein" evidence="2">
    <location>
        <begin position="24"/>
        <end position="222"/>
    </location>
</feature>
<reference evidence="3 4" key="1">
    <citation type="submission" date="2016-07" db="EMBL/GenBank/DDBJ databases">
        <title>Pervasive Adenine N6-methylation of Active Genes in Fungi.</title>
        <authorList>
            <consortium name="DOE Joint Genome Institute"/>
            <person name="Mondo S.J."/>
            <person name="Dannebaum R.O."/>
            <person name="Kuo R.C."/>
            <person name="Labutti K."/>
            <person name="Haridas S."/>
            <person name="Kuo A."/>
            <person name="Salamov A."/>
            <person name="Ahrendt S.R."/>
            <person name="Lipzen A."/>
            <person name="Sullivan W."/>
            <person name="Andreopoulos W.B."/>
            <person name="Clum A."/>
            <person name="Lindquist E."/>
            <person name="Daum C."/>
            <person name="Ramamoorthy G.K."/>
            <person name="Gryganskyi A."/>
            <person name="Culley D."/>
            <person name="Magnuson J.K."/>
            <person name="James T.Y."/>
            <person name="O'Malley M.A."/>
            <person name="Stajich J.E."/>
            <person name="Spatafora J.W."/>
            <person name="Visel A."/>
            <person name="Grigoriev I.V."/>
        </authorList>
    </citation>
    <scope>NUCLEOTIDE SEQUENCE [LARGE SCALE GENOMIC DNA]</scope>
    <source>
        <strain evidence="3 4">PL171</strain>
    </source>
</reference>
<keyword evidence="4" id="KW-1185">Reference proteome</keyword>
<feature type="signal peptide" evidence="2">
    <location>
        <begin position="1"/>
        <end position="23"/>
    </location>
</feature>
<evidence type="ECO:0000313" key="4">
    <source>
        <dbReference type="Proteomes" id="UP000193411"/>
    </source>
</evidence>
<gene>
    <name evidence="3" type="ORF">BCR44DRAFT_1423037</name>
</gene>
<evidence type="ECO:0000256" key="2">
    <source>
        <dbReference type="SAM" id="SignalP"/>
    </source>
</evidence>
<organism evidence="3 4">
    <name type="scientific">Catenaria anguillulae PL171</name>
    <dbReference type="NCBI Taxonomy" id="765915"/>
    <lineage>
        <taxon>Eukaryota</taxon>
        <taxon>Fungi</taxon>
        <taxon>Fungi incertae sedis</taxon>
        <taxon>Blastocladiomycota</taxon>
        <taxon>Blastocladiomycetes</taxon>
        <taxon>Blastocladiales</taxon>
        <taxon>Catenariaceae</taxon>
        <taxon>Catenaria</taxon>
    </lineage>
</organism>
<evidence type="ECO:0008006" key="5">
    <source>
        <dbReference type="Google" id="ProtNLM"/>
    </source>
</evidence>